<evidence type="ECO:0000313" key="1">
    <source>
        <dbReference type="EMBL" id="OAB38428.1"/>
    </source>
</evidence>
<proteinExistence type="predicted"/>
<reference evidence="1 2" key="1">
    <citation type="submission" date="2016-03" db="EMBL/GenBank/DDBJ databases">
        <title>Draft genome sequence of Paenibacillus glacialis DSM 22343.</title>
        <authorList>
            <person name="Shin S.-K."/>
            <person name="Yi H."/>
        </authorList>
    </citation>
    <scope>NUCLEOTIDE SEQUENCE [LARGE SCALE GENOMIC DNA]</scope>
    <source>
        <strain evidence="1 2">DSM 22343</strain>
    </source>
</reference>
<evidence type="ECO:0000313" key="2">
    <source>
        <dbReference type="Proteomes" id="UP000076967"/>
    </source>
</evidence>
<dbReference type="AlphaFoldDB" id="A0A168HQN1"/>
<dbReference type="RefSeq" id="WP_068536326.1">
    <property type="nucleotide sequence ID" value="NZ_LVJH01000048.1"/>
</dbReference>
<accession>A0A168HQN1</accession>
<gene>
    <name evidence="1" type="ORF">PGLA_20260</name>
</gene>
<sequence length="83" mass="9401">MLNAESALDKAIVKQATQVGVDYYHEQYDTDVVFTSHQIIPSYINHSIVLNGHVEGEVRNLIQVSINYVTYEITGYKPPEGFK</sequence>
<protein>
    <submittedName>
        <fullName evidence="1">Uncharacterized protein</fullName>
    </submittedName>
</protein>
<keyword evidence="2" id="KW-1185">Reference proteome</keyword>
<dbReference type="Proteomes" id="UP000076967">
    <property type="component" value="Unassembled WGS sequence"/>
</dbReference>
<name>A0A168HQN1_9BACL</name>
<dbReference type="OrthoDB" id="2629487at2"/>
<dbReference type="STRING" id="494026.PGLA_20260"/>
<organism evidence="1 2">
    <name type="scientific">Paenibacillus glacialis</name>
    <dbReference type="NCBI Taxonomy" id="494026"/>
    <lineage>
        <taxon>Bacteria</taxon>
        <taxon>Bacillati</taxon>
        <taxon>Bacillota</taxon>
        <taxon>Bacilli</taxon>
        <taxon>Bacillales</taxon>
        <taxon>Paenibacillaceae</taxon>
        <taxon>Paenibacillus</taxon>
    </lineage>
</organism>
<comment type="caution">
    <text evidence="1">The sequence shown here is derived from an EMBL/GenBank/DDBJ whole genome shotgun (WGS) entry which is preliminary data.</text>
</comment>
<dbReference type="EMBL" id="LVJH01000048">
    <property type="protein sequence ID" value="OAB38428.1"/>
    <property type="molecule type" value="Genomic_DNA"/>
</dbReference>